<dbReference type="EMBL" id="CP000514">
    <property type="protein sequence ID" value="ABM17862.1"/>
    <property type="molecule type" value="Genomic_DNA"/>
</dbReference>
<evidence type="ECO:0000259" key="3">
    <source>
        <dbReference type="Pfam" id="PF20419"/>
    </source>
</evidence>
<feature type="signal peptide" evidence="2">
    <location>
        <begin position="1"/>
        <end position="27"/>
    </location>
</feature>
<evidence type="ECO:0000259" key="4">
    <source>
        <dbReference type="Pfam" id="PF21722"/>
    </source>
</evidence>
<dbReference type="HOGENOM" id="CLU_285420_0_0_6"/>
<dbReference type="KEGG" id="maq:Maqu_0765"/>
<keyword evidence="2" id="KW-0732">Signal</keyword>
<dbReference type="Proteomes" id="UP000000998">
    <property type="component" value="Chromosome"/>
</dbReference>
<proteinExistence type="predicted"/>
<dbReference type="InterPro" id="IPR046524">
    <property type="entry name" value="DUF6701"/>
</dbReference>
<reference evidence="7" key="1">
    <citation type="journal article" date="2011" name="Appl. Environ. Microbiol.">
        <title>Genomic potential of Marinobacter aquaeolei, a biogeochemical 'opportunitroph'.</title>
        <authorList>
            <person name="Singer E."/>
            <person name="Webb E.A."/>
            <person name="Nelson W.C."/>
            <person name="Heidelberg J.F."/>
            <person name="Ivanova N."/>
            <person name="Pati A."/>
            <person name="Edwards K.J."/>
        </authorList>
    </citation>
    <scope>NUCLEOTIDE SEQUENCE [LARGE SCALE GENOMIC DNA]</scope>
    <source>
        <strain evidence="7">ATCC 700491 / DSM 11845 / VT8</strain>
    </source>
</reference>
<protein>
    <recommendedName>
        <fullName evidence="8">MSHA biogenesis protein MshQ</fullName>
    </recommendedName>
</protein>
<sequence precursor="true">MIRQGVFLKFCQALCLVLVAIPGIVVAQTVQTFTEPGEGTFSVPENVSRITVEVWGAGGGGGSISRGIFGSGQSAGGGGGGAYASSTFTVTSGDSFPYSVGRGGQSNQSGGDSSFGGGAVLVLARGGAGGSNNVGTGAAGGAVPNSIGDLKYAGGRGADAPNNSGGGGGGSAGEDSSGNPGSGSSGGSVVSGGGAGGAGGYGGGGIAGGSPGGGGGGAQCGFLSFCFSALGGPGGDGQIRITYQVTAQCSAIFDASDGINENVPPNKRLDLSVFEPRNPQPWPGNNVIPAGNSVYQARTFNSNNISFSVDGQARVLVDGDLTIGGNNFTMNADGNARDLLLIVDGNLTFRNNAEINAVIYATGNIDFGNNAVIFGALAAEGQIDIGGGQSNVIYDPNAINQVDFGGACIPEEPTIVLDHIRIIHPGVGLTCQASDLELLACANADCSSLYPDPVDLTLQPAGWLPAQNVTLTGAANLQFQRSAEETVTLSVSSASPTPDNGVVCLAPDGSGSCDITFRDVGFVFEMPQDLIAGEQGRAFSMSALETDEQSGQCKALFAGQTKTIEFGTGYLNPGVAGRVVTWPTRIGGIEVATNGSPQTAVPITFDDDGVARNISILYNDAGRNSLLARYTEANQPDGGTLVIEGATNYVMAPRGLCLIPERQCTSSDLGCSNTLSAGVPFSVTPWAYRDAQGVASLSCADKPPAPSFILGSVSVSHQLEFPAAGVEGNLLEATLDYGDGAQSLTLTEVGIFSVGTQAVSGGYLGRDVPASDQAMTARMIPDQLSLTVIGEGELSPECGGFAYTGQTFGWDASGIPELRIEALNGQVPRQLTRNYTHPDVIVQLPANRFEVLVPNTDNVQTLDDGAGTPVPFRRESGASELSAGNRDSETDGIVRYRFNDADQFVYPKSAGSRIAPFSPELTFLLQPMTDADNVPVTGIAAGGEPINPIAAFPIRYGRLSPQNVYGPENIEKLHMPLQMEYWNGTRFVLSDDSPGCTPWNTDNITSNSANHHDLVTANGTFTDGLGGPLVLEASGSEGTDTLIWGGVEDWKKDDLDGDGNLDDPTATATFGVYRGHDRVIYWRER</sequence>
<feature type="domain" description="Glycine-rich" evidence="4">
    <location>
        <begin position="36"/>
        <end position="244"/>
    </location>
</feature>
<dbReference type="Pfam" id="PF23981">
    <property type="entry name" value="DUF7305"/>
    <property type="match status" value="1"/>
</dbReference>
<dbReference type="Pfam" id="PF20419">
    <property type="entry name" value="DUF6701"/>
    <property type="match status" value="1"/>
</dbReference>
<evidence type="ECO:0000256" key="2">
    <source>
        <dbReference type="SAM" id="SignalP"/>
    </source>
</evidence>
<evidence type="ECO:0000259" key="5">
    <source>
        <dbReference type="Pfam" id="PF23981"/>
    </source>
</evidence>
<dbReference type="Pfam" id="PF21722">
    <property type="entry name" value="Gly_rich_2"/>
    <property type="match status" value="1"/>
</dbReference>
<evidence type="ECO:0000256" key="1">
    <source>
        <dbReference type="SAM" id="MobiDB-lite"/>
    </source>
</evidence>
<feature type="region of interest" description="Disordered" evidence="1">
    <location>
        <begin position="860"/>
        <end position="887"/>
    </location>
</feature>
<evidence type="ECO:0008006" key="8">
    <source>
        <dbReference type="Google" id="ProtNLM"/>
    </source>
</evidence>
<dbReference type="STRING" id="351348.Maqu_0765"/>
<organism evidence="6 7">
    <name type="scientific">Marinobacter nauticus (strain ATCC 700491 / DSM 11845 / VT8)</name>
    <name type="common">Marinobacter aquaeolei</name>
    <dbReference type="NCBI Taxonomy" id="351348"/>
    <lineage>
        <taxon>Bacteria</taxon>
        <taxon>Pseudomonadati</taxon>
        <taxon>Pseudomonadota</taxon>
        <taxon>Gammaproteobacteria</taxon>
        <taxon>Pseudomonadales</taxon>
        <taxon>Marinobacteraceae</taxon>
        <taxon>Marinobacter</taxon>
    </lineage>
</organism>
<feature type="chain" id="PRO_5002638239" description="MSHA biogenesis protein MshQ" evidence="2">
    <location>
        <begin position="28"/>
        <end position="1085"/>
    </location>
</feature>
<feature type="domain" description="DUF6701" evidence="3">
    <location>
        <begin position="504"/>
        <end position="1085"/>
    </location>
</feature>
<name>A1TYP3_MARN8</name>
<dbReference type="OrthoDB" id="9790247at2"/>
<dbReference type="eggNOG" id="COG3420">
    <property type="taxonomic scope" value="Bacteria"/>
</dbReference>
<feature type="domain" description="DUF7305" evidence="5">
    <location>
        <begin position="299"/>
        <end position="397"/>
    </location>
</feature>
<feature type="region of interest" description="Disordered" evidence="1">
    <location>
        <begin position="154"/>
        <end position="191"/>
    </location>
</feature>
<evidence type="ECO:0000313" key="6">
    <source>
        <dbReference type="EMBL" id="ABM17862.1"/>
    </source>
</evidence>
<dbReference type="AlphaFoldDB" id="A1TYP3"/>
<accession>A1TYP3</accession>
<feature type="compositionally biased region" description="Gly residues" evidence="1">
    <location>
        <begin position="180"/>
        <end position="191"/>
    </location>
</feature>
<dbReference type="InterPro" id="IPR055729">
    <property type="entry name" value="DUF7305"/>
</dbReference>
<gene>
    <name evidence="6" type="ordered locus">Maqu_0765</name>
</gene>
<dbReference type="RefSeq" id="WP_011784284.1">
    <property type="nucleotide sequence ID" value="NC_008740.1"/>
</dbReference>
<dbReference type="InterPro" id="IPR049304">
    <property type="entry name" value="Gly_rich_dom"/>
</dbReference>
<evidence type="ECO:0000313" key="7">
    <source>
        <dbReference type="Proteomes" id="UP000000998"/>
    </source>
</evidence>